<dbReference type="RefSeq" id="WP_341470679.1">
    <property type="nucleotide sequence ID" value="NZ_CP128400.1"/>
</dbReference>
<gene>
    <name evidence="4" type="ORF">HXX08_23530</name>
    <name evidence="5" type="ORF">OZ401_004391</name>
</gene>
<comment type="cofactor">
    <cofactor evidence="1">
        <name>Mg(2+)</name>
        <dbReference type="ChEBI" id="CHEBI:18420"/>
    </cofactor>
</comment>
<dbReference type="GO" id="GO:0006753">
    <property type="term" value="P:nucleoside phosphate metabolic process"/>
    <property type="evidence" value="ECO:0007669"/>
    <property type="project" value="TreeGrafter"/>
</dbReference>
<evidence type="ECO:0000259" key="3">
    <source>
        <dbReference type="PROSITE" id="PS51462"/>
    </source>
</evidence>
<dbReference type="Pfam" id="PF00293">
    <property type="entry name" value="NUDIX"/>
    <property type="match status" value="1"/>
</dbReference>
<dbReference type="PROSITE" id="PS00893">
    <property type="entry name" value="NUDIX_BOX"/>
    <property type="match status" value="1"/>
</dbReference>
<dbReference type="Proteomes" id="UP000521676">
    <property type="component" value="Unassembled WGS sequence"/>
</dbReference>
<dbReference type="InterPro" id="IPR020084">
    <property type="entry name" value="NUDIX_hydrolase_CS"/>
</dbReference>
<dbReference type="GO" id="GO:0019693">
    <property type="term" value="P:ribose phosphate metabolic process"/>
    <property type="evidence" value="ECO:0007669"/>
    <property type="project" value="TreeGrafter"/>
</dbReference>
<evidence type="ECO:0000313" key="4">
    <source>
        <dbReference type="EMBL" id="NWJ48842.1"/>
    </source>
</evidence>
<proteinExistence type="predicted"/>
<dbReference type="GO" id="GO:0016787">
    <property type="term" value="F:hydrolase activity"/>
    <property type="evidence" value="ECO:0007669"/>
    <property type="project" value="UniProtKB-KW"/>
</dbReference>
<evidence type="ECO:0000313" key="5">
    <source>
        <dbReference type="EMBL" id="WJW68774.1"/>
    </source>
</evidence>
<organism evidence="4 6">
    <name type="scientific">Candidatus Chlorohelix allophototropha</name>
    <dbReference type="NCBI Taxonomy" id="3003348"/>
    <lineage>
        <taxon>Bacteria</taxon>
        <taxon>Bacillati</taxon>
        <taxon>Chloroflexota</taxon>
        <taxon>Chloroflexia</taxon>
        <taxon>Candidatus Chloroheliales</taxon>
        <taxon>Candidatus Chloroheliaceae</taxon>
        <taxon>Candidatus Chlorohelix</taxon>
    </lineage>
</organism>
<accession>A0A8T7MA99</accession>
<dbReference type="InterPro" id="IPR015797">
    <property type="entry name" value="NUDIX_hydrolase-like_dom_sf"/>
</dbReference>
<keyword evidence="7" id="KW-1185">Reference proteome</keyword>
<evidence type="ECO:0000313" key="6">
    <source>
        <dbReference type="Proteomes" id="UP000521676"/>
    </source>
</evidence>
<dbReference type="AlphaFoldDB" id="A0A8T7MA99"/>
<evidence type="ECO:0000256" key="2">
    <source>
        <dbReference type="ARBA" id="ARBA00022801"/>
    </source>
</evidence>
<dbReference type="GO" id="GO:0005829">
    <property type="term" value="C:cytosol"/>
    <property type="evidence" value="ECO:0007669"/>
    <property type="project" value="TreeGrafter"/>
</dbReference>
<name>A0A8T7MA99_9CHLR</name>
<dbReference type="CDD" id="cd03424">
    <property type="entry name" value="NUDIX_ADPRase_Nudt5_UGPPase_Nudt14"/>
    <property type="match status" value="1"/>
</dbReference>
<dbReference type="PANTHER" id="PTHR11839:SF18">
    <property type="entry name" value="NUDIX HYDROLASE DOMAIN-CONTAINING PROTEIN"/>
    <property type="match status" value="1"/>
</dbReference>
<keyword evidence="2 4" id="KW-0378">Hydrolase</keyword>
<dbReference type="PROSITE" id="PS51462">
    <property type="entry name" value="NUDIX"/>
    <property type="match status" value="1"/>
</dbReference>
<dbReference type="Proteomes" id="UP001431572">
    <property type="component" value="Chromosome 2"/>
</dbReference>
<feature type="domain" description="Nudix hydrolase" evidence="3">
    <location>
        <begin position="40"/>
        <end position="170"/>
    </location>
</feature>
<sequence>MENWKTIAREKVLERGKFLTVEDHTVELPDGRTIPQWPWVITPDFVNVLAVTEDGQFLCFRQTKYAVEGITLATVGGYIEPGEDPLLAAKRELLEEMGYESRDWVSLGKYIVDGNRGAGSAHLYLARNARFSGKAESDDLEELELIYLNREEIADALVSGEFKLLSWSLTVSLSLNHV</sequence>
<evidence type="ECO:0000313" key="7">
    <source>
        <dbReference type="Proteomes" id="UP001431572"/>
    </source>
</evidence>
<evidence type="ECO:0000256" key="1">
    <source>
        <dbReference type="ARBA" id="ARBA00001946"/>
    </source>
</evidence>
<reference evidence="4 6" key="1">
    <citation type="submission" date="2020-06" db="EMBL/GenBank/DDBJ databases">
        <title>Anoxygenic phototrophic Chloroflexota member uses a Type I reaction center.</title>
        <authorList>
            <person name="Tsuji J.M."/>
            <person name="Shaw N.A."/>
            <person name="Nagashima S."/>
            <person name="Venkiteswaran J."/>
            <person name="Schiff S.L."/>
            <person name="Hanada S."/>
            <person name="Tank M."/>
            <person name="Neufeld J.D."/>
        </authorList>
    </citation>
    <scope>NUCLEOTIDE SEQUENCE [LARGE SCALE GENOMIC DNA]</scope>
    <source>
        <strain evidence="4">L227-S17</strain>
    </source>
</reference>
<reference evidence="5" key="2">
    <citation type="journal article" date="2024" name="Nature">
        <title>Anoxygenic phototroph of the Chloroflexota uses a type I reaction centre.</title>
        <authorList>
            <person name="Tsuji J.M."/>
            <person name="Shaw N.A."/>
            <person name="Nagashima S."/>
            <person name="Venkiteswaran J.J."/>
            <person name="Schiff S.L."/>
            <person name="Watanabe T."/>
            <person name="Fukui M."/>
            <person name="Hanada S."/>
            <person name="Tank M."/>
            <person name="Neufeld J.D."/>
        </authorList>
    </citation>
    <scope>NUCLEOTIDE SEQUENCE</scope>
    <source>
        <strain evidence="5">L227-S17</strain>
    </source>
</reference>
<protein>
    <submittedName>
        <fullName evidence="4">NUDIX hydrolase</fullName>
    </submittedName>
</protein>
<dbReference type="EMBL" id="CP128400">
    <property type="protein sequence ID" value="WJW68774.1"/>
    <property type="molecule type" value="Genomic_DNA"/>
</dbReference>
<dbReference type="InterPro" id="IPR000086">
    <property type="entry name" value="NUDIX_hydrolase_dom"/>
</dbReference>
<dbReference type="SUPFAM" id="SSF55811">
    <property type="entry name" value="Nudix"/>
    <property type="match status" value="1"/>
</dbReference>
<dbReference type="EMBL" id="JACATZ010000003">
    <property type="protein sequence ID" value="NWJ48842.1"/>
    <property type="molecule type" value="Genomic_DNA"/>
</dbReference>
<dbReference type="PANTHER" id="PTHR11839">
    <property type="entry name" value="UDP/ADP-SUGAR PYROPHOSPHATASE"/>
    <property type="match status" value="1"/>
</dbReference>
<dbReference type="Gene3D" id="3.90.79.10">
    <property type="entry name" value="Nucleoside Triphosphate Pyrophosphohydrolase"/>
    <property type="match status" value="1"/>
</dbReference>